<feature type="region of interest" description="Disordered" evidence="8">
    <location>
        <begin position="1158"/>
        <end position="1181"/>
    </location>
</feature>
<keyword evidence="9" id="KW-1133">Transmembrane helix</keyword>
<accession>A0A8T3VQ40</accession>
<keyword evidence="4" id="KW-0964">Secreted</keyword>
<name>A0A8T3VQ40_METOL</name>
<reference evidence="11" key="1">
    <citation type="submission" date="2019-04" db="EMBL/GenBank/DDBJ databases">
        <title>Evolution of Biomass-Degrading Anaerobic Consortia Revealed by Metagenomics.</title>
        <authorList>
            <person name="Peng X."/>
        </authorList>
    </citation>
    <scope>NUCLEOTIDE SEQUENCE</scope>
    <source>
        <strain evidence="11">SIG14</strain>
    </source>
</reference>
<dbReference type="Gene3D" id="2.160.20.10">
    <property type="entry name" value="Single-stranded right-handed beta-helix, Pectin lyase-like"/>
    <property type="match status" value="1"/>
</dbReference>
<feature type="domain" description="DUF11" evidence="10">
    <location>
        <begin position="933"/>
        <end position="1045"/>
    </location>
</feature>
<evidence type="ECO:0000256" key="8">
    <source>
        <dbReference type="SAM" id="MobiDB-lite"/>
    </source>
</evidence>
<comment type="caution">
    <text evidence="11">The sequence shown here is derived from an EMBL/GenBank/DDBJ whole genome shotgun (WGS) entry which is preliminary data.</text>
</comment>
<evidence type="ECO:0000313" key="12">
    <source>
        <dbReference type="Proteomes" id="UP000732619"/>
    </source>
</evidence>
<dbReference type="PANTHER" id="PTHR11319:SF35">
    <property type="entry name" value="OUTER MEMBRANE PROTEIN PMPC-RELATED"/>
    <property type="match status" value="1"/>
</dbReference>
<feature type="compositionally biased region" description="Basic and acidic residues" evidence="8">
    <location>
        <begin position="1171"/>
        <end position="1181"/>
    </location>
</feature>
<feature type="compositionally biased region" description="Low complexity" evidence="8">
    <location>
        <begin position="1158"/>
        <end position="1168"/>
    </location>
</feature>
<dbReference type="InterPro" id="IPR011050">
    <property type="entry name" value="Pectin_lyase_fold/virulence"/>
</dbReference>
<evidence type="ECO:0000313" key="11">
    <source>
        <dbReference type="EMBL" id="MBE6512100.1"/>
    </source>
</evidence>
<dbReference type="NCBIfam" id="TIGR01376">
    <property type="entry name" value="POMP_repeat"/>
    <property type="match status" value="2"/>
</dbReference>
<keyword evidence="5" id="KW-0732">Signal</keyword>
<evidence type="ECO:0000256" key="1">
    <source>
        <dbReference type="ARBA" id="ARBA00004196"/>
    </source>
</evidence>
<keyword evidence="6 9" id="KW-0472">Membrane</keyword>
<evidence type="ECO:0000256" key="9">
    <source>
        <dbReference type="SAM" id="Phobius"/>
    </source>
</evidence>
<evidence type="ECO:0000256" key="6">
    <source>
        <dbReference type="ARBA" id="ARBA00023136"/>
    </source>
</evidence>
<feature type="domain" description="DUF11" evidence="10">
    <location>
        <begin position="1051"/>
        <end position="1166"/>
    </location>
</feature>
<organism evidence="11 12">
    <name type="scientific">Methanobrevibacter olleyae</name>
    <dbReference type="NCBI Taxonomy" id="294671"/>
    <lineage>
        <taxon>Archaea</taxon>
        <taxon>Methanobacteriati</taxon>
        <taxon>Methanobacteriota</taxon>
        <taxon>Methanomada group</taxon>
        <taxon>Methanobacteria</taxon>
        <taxon>Methanobacteriales</taxon>
        <taxon>Methanobacteriaceae</taxon>
        <taxon>Methanobrevibacter</taxon>
    </lineage>
</organism>
<dbReference type="EMBL" id="SUTG01000008">
    <property type="protein sequence ID" value="MBE6512100.1"/>
    <property type="molecule type" value="Genomic_DNA"/>
</dbReference>
<dbReference type="SMART" id="SM00710">
    <property type="entry name" value="PbH1"/>
    <property type="match status" value="14"/>
</dbReference>
<feature type="transmembrane region" description="Helical" evidence="9">
    <location>
        <begin position="48"/>
        <end position="66"/>
    </location>
</feature>
<evidence type="ECO:0000259" key="10">
    <source>
        <dbReference type="Pfam" id="PF01345"/>
    </source>
</evidence>
<comment type="subcellular location">
    <subcellularLocation>
        <location evidence="1">Cell envelope</location>
    </subcellularLocation>
    <subcellularLocation>
        <location evidence="2">Cell outer membrane</location>
    </subcellularLocation>
    <subcellularLocation>
        <location evidence="3">Secreted</location>
    </subcellularLocation>
</comment>
<keyword evidence="7" id="KW-0998">Cell outer membrane</keyword>
<dbReference type="Pfam" id="PF02415">
    <property type="entry name" value="Chlam_PMP"/>
    <property type="match status" value="6"/>
</dbReference>
<sequence>MDLIYINLYSIKDERYKHLILNIPIYIHNKLIFISSIIGVLNMKKEIIVILLIFSLFLTISSVSAMESIHYDDEDYSDFELIDNENFNGDGIEGIGYSLEDDSESNFADSIEEESFIDDEYPIDDTDDEEENPLLDSEIFIDNTEDDDLILYNEDNYLNLGSQLRANNRGTSIYISPDGTGTGESADNPTNWNNAYSLAQNDYIIHFLDGIYDIMNFNLNKNLNLIAVNVGSAIINGNGNRIFYTQRNNLTFSGLTFINGNYSSNGGALFSNMGNMEIINSTFINNTAANGGAVYVYSGNLSIVDSKFINNSANTSGGAIYSNRNLNITNSDFENNSANSLGGAIYSYNGNVEGSNFTNNSGRMGGAIYTKENLNVDNSNFDSSNASDQGGAILANTANVDNSNFTNNVAKGSGAGVRSYESSTITNCSFTNNTSLNGAGGALYSKNNIVNSSDFNNNAARTGGGAIYSNENVLVDESSFVNNSAMGDGTGNGGAVGTYKNGTIANSNFTENSAGRSGGAVYSQGNIIIDNSNFEKNNASRSGGAVYSQDEMIVDNSIFESNSAMENGGALYNINGFNVTNSILNNNSAEFGGALYGNDGYLENNEFTNNQVNGTAGAIYAENLESKNNAIINNSAHYYGGGLFVENLDSENDLIANNSAEYIGGGAYVYGSSTINNSTFDSNEAVNGGGLFNIGNSNITNSTFANNQAYDGSAIISGNLNLNNSNFENNTSRGYGIVYAVNATVENNNFTDNSALEDKQIYVLNELNANNNSLNPNQIEDVQGTPVNVENVDSDTYLVELENGLLGYCLQRTMNFPDVVYLLNNLSIARNQLTGEDVSEYLKILIYKYYFSNADNLTYNLWEFTDSDFRNSNKEITKDVISLFDSGFRVPDYNASLILENGTQVLFDFYTAADATTQNLFLFNITYMGNFSDMEIEKISLNNTVLNGEQVQFIIRVKNTGDTILHDISVIEDKYDGLVYDSFIDRENKWTYSNNRWTYNNQLNINETIEFIVVFNTTKSGNFTNVVVVSSNETGNKTTNNTTSVYTPNMTIQKISNNKAVKIGETVRFTIIVTNTGDCNLTGVYIKDNEYSNGLVYLSYIDKNNEWTFDGIDTWTYKGILQPGESVSLDILFKAITAGTKINTAIAGHNITNDTVNSTNTTKVTVPNDPDSNKTKDNKTTERIPKIDRNVSLKTGNPILLLLICLLSLVLIPIRNRK</sequence>
<protein>
    <submittedName>
        <fullName evidence="11">DUF11 domain-containing protein</fullName>
    </submittedName>
</protein>
<evidence type="ECO:0000256" key="2">
    <source>
        <dbReference type="ARBA" id="ARBA00004442"/>
    </source>
</evidence>
<feature type="transmembrane region" description="Helical" evidence="9">
    <location>
        <begin position="20"/>
        <end position="41"/>
    </location>
</feature>
<dbReference type="SUPFAM" id="SSF51126">
    <property type="entry name" value="Pectin lyase-like"/>
    <property type="match status" value="3"/>
</dbReference>
<dbReference type="InterPro" id="IPR003368">
    <property type="entry name" value="POMP_repeat"/>
</dbReference>
<keyword evidence="9" id="KW-0812">Transmembrane</keyword>
<dbReference type="NCBIfam" id="TIGR01451">
    <property type="entry name" value="B_ant_repeat"/>
    <property type="match status" value="1"/>
</dbReference>
<evidence type="ECO:0000256" key="4">
    <source>
        <dbReference type="ARBA" id="ARBA00022525"/>
    </source>
</evidence>
<evidence type="ECO:0000256" key="3">
    <source>
        <dbReference type="ARBA" id="ARBA00004613"/>
    </source>
</evidence>
<dbReference type="Proteomes" id="UP000732619">
    <property type="component" value="Unassembled WGS sequence"/>
</dbReference>
<dbReference type="PANTHER" id="PTHR11319">
    <property type="entry name" value="G PROTEIN-COUPLED RECEPTOR-RELATED"/>
    <property type="match status" value="1"/>
</dbReference>
<dbReference type="AlphaFoldDB" id="A0A8T3VQ40"/>
<proteinExistence type="predicted"/>
<evidence type="ECO:0000256" key="7">
    <source>
        <dbReference type="ARBA" id="ARBA00023237"/>
    </source>
</evidence>
<dbReference type="InterPro" id="IPR001434">
    <property type="entry name" value="OmcB-like_DUF11"/>
</dbReference>
<feature type="transmembrane region" description="Helical" evidence="9">
    <location>
        <begin position="1195"/>
        <end position="1214"/>
    </location>
</feature>
<evidence type="ECO:0000256" key="5">
    <source>
        <dbReference type="ARBA" id="ARBA00022729"/>
    </source>
</evidence>
<dbReference type="InterPro" id="IPR012334">
    <property type="entry name" value="Pectin_lyas_fold"/>
</dbReference>
<gene>
    <name evidence="11" type="ORF">E7Z75_02960</name>
</gene>
<dbReference type="InterPro" id="IPR047589">
    <property type="entry name" value="DUF11_rpt"/>
</dbReference>
<dbReference type="Pfam" id="PF01345">
    <property type="entry name" value="DUF11"/>
    <property type="match status" value="2"/>
</dbReference>
<dbReference type="GO" id="GO:0005576">
    <property type="term" value="C:extracellular region"/>
    <property type="evidence" value="ECO:0007669"/>
    <property type="project" value="UniProtKB-SubCell"/>
</dbReference>
<dbReference type="InterPro" id="IPR006626">
    <property type="entry name" value="PbH1"/>
</dbReference>